<keyword evidence="2" id="KW-1185">Reference proteome</keyword>
<proteinExistence type="predicted"/>
<reference evidence="1 2" key="1">
    <citation type="journal article" date="2021" name="Front. Microbiol.">
        <title>Aerobic Denitrification and Heterotrophic Sulfur Oxidation in the Genus Halomonas Revealed by Six Novel Species Characterizations and Genome-Based Analysis.</title>
        <authorList>
            <person name="Wang L."/>
            <person name="Shao Z."/>
        </authorList>
    </citation>
    <scope>NUCLEOTIDE SEQUENCE [LARGE SCALE GENOMIC DNA]</scope>
    <source>
        <strain evidence="1 2">MCCC 1A05748</strain>
    </source>
</reference>
<organism evidence="1 2">
    <name type="scientific">Billgrantia desiderata</name>
    <dbReference type="NCBI Taxonomy" id="52021"/>
    <lineage>
        <taxon>Bacteria</taxon>
        <taxon>Pseudomonadati</taxon>
        <taxon>Pseudomonadota</taxon>
        <taxon>Gammaproteobacteria</taxon>
        <taxon>Oceanospirillales</taxon>
        <taxon>Halomonadaceae</taxon>
        <taxon>Billgrantia</taxon>
    </lineage>
</organism>
<gene>
    <name evidence="1" type="ORF">HOP60_09845</name>
</gene>
<name>A0ABS9B4Z3_9GAMM</name>
<protein>
    <submittedName>
        <fullName evidence="1">Uncharacterized protein</fullName>
    </submittedName>
</protein>
<comment type="caution">
    <text evidence="1">The sequence shown here is derived from an EMBL/GenBank/DDBJ whole genome shotgun (WGS) entry which is preliminary data.</text>
</comment>
<dbReference type="Proteomes" id="UP001320154">
    <property type="component" value="Unassembled WGS sequence"/>
</dbReference>
<dbReference type="RefSeq" id="WP_234250529.1">
    <property type="nucleotide sequence ID" value="NZ_JABFTQ010000005.1"/>
</dbReference>
<sequence length="116" mass="12584">MKMIEVKVAEATGRVLDYLVERAIAGDEYSEEETLQAAKANTLRYSTDWGRTGRFLQPCDVELFIQPTAKGRHGAGIRDKVRVCSDSYLVSACRVIVIAKLGGVVPVPAGVAELTS</sequence>
<accession>A0ABS9B4Z3</accession>
<evidence type="ECO:0000313" key="1">
    <source>
        <dbReference type="EMBL" id="MCE8047030.1"/>
    </source>
</evidence>
<dbReference type="EMBL" id="JABFTQ010000005">
    <property type="protein sequence ID" value="MCE8047030.1"/>
    <property type="molecule type" value="Genomic_DNA"/>
</dbReference>
<evidence type="ECO:0000313" key="2">
    <source>
        <dbReference type="Proteomes" id="UP001320154"/>
    </source>
</evidence>